<reference evidence="2 3" key="1">
    <citation type="journal article" date="2017" name="BMC Microbiol.">
        <title>Comparative genomics of Enterococcus spp. isolated from bovine feces.</title>
        <authorList>
            <person name="Beukers A.G."/>
            <person name="Zaheer R."/>
            <person name="Goji N."/>
            <person name="Amoako K.K."/>
            <person name="Chaves A.V."/>
            <person name="Ward M.P."/>
            <person name="McAllister T.A."/>
        </authorList>
    </citation>
    <scope>NUCLEOTIDE SEQUENCE [LARGE SCALE GENOMIC DNA]</scope>
    <source>
        <strain evidence="2 3">F1129D 143</strain>
    </source>
</reference>
<organism evidence="2 3">
    <name type="scientific">Enterococcus villorum</name>
    <dbReference type="NCBI Taxonomy" id="112904"/>
    <lineage>
        <taxon>Bacteria</taxon>
        <taxon>Bacillati</taxon>
        <taxon>Bacillota</taxon>
        <taxon>Bacilli</taxon>
        <taxon>Lactobacillales</taxon>
        <taxon>Enterococcaceae</taxon>
        <taxon>Enterococcus</taxon>
    </lineage>
</organism>
<dbReference type="RefSeq" id="WP_081183353.1">
    <property type="nucleotide sequence ID" value="NZ_MJEA01000004.1"/>
</dbReference>
<accession>A0A1V8YMQ2</accession>
<evidence type="ECO:0000256" key="1">
    <source>
        <dbReference type="SAM" id="Phobius"/>
    </source>
</evidence>
<keyword evidence="1" id="KW-0472">Membrane</keyword>
<proteinExistence type="predicted"/>
<dbReference type="EMBL" id="MJEA01000004">
    <property type="protein sequence ID" value="OQO70581.1"/>
    <property type="molecule type" value="Genomic_DNA"/>
</dbReference>
<protein>
    <submittedName>
        <fullName evidence="2">Uncharacterized protein</fullName>
    </submittedName>
</protein>
<dbReference type="OrthoDB" id="2194966at2"/>
<keyword evidence="1" id="KW-0812">Transmembrane</keyword>
<sequence>MAKEIILIDHIKKIEMEEVRLPIFEALILLENVNTQMIRNKEKGSCRIRIYNHKNLLLHAMELQFPLNDAIEEVISAQYQLTASKKRTLKKNKKKIAFKKLNPSIRFKINNIRFFPNLKQVWFAGVIVFSLFIFTKLTYYHFFEDVDQPDNMEMTDENEWQRLVEEQWYLKAAELYPEKRHELIDYLTEKKEFTWLKEMDEQYPTQDAQFDLAFFNKEWSTVIKIQPENLTDKRQVMLALAYLELNQFEEAQILNKRLESEELTIKLDQSYFKRGISFLKEKKIEEAKKNLTLIQEEEKKSVLQIHINHASIMIDFIHLYQKNEDKENQLLWEQRLKKLGDEEKKK</sequence>
<evidence type="ECO:0000313" key="2">
    <source>
        <dbReference type="EMBL" id="OQO70581.1"/>
    </source>
</evidence>
<keyword evidence="1" id="KW-1133">Transmembrane helix</keyword>
<dbReference type="Proteomes" id="UP000192477">
    <property type="component" value="Unassembled WGS sequence"/>
</dbReference>
<name>A0A1V8YMQ2_9ENTE</name>
<evidence type="ECO:0000313" key="3">
    <source>
        <dbReference type="Proteomes" id="UP000192477"/>
    </source>
</evidence>
<feature type="transmembrane region" description="Helical" evidence="1">
    <location>
        <begin position="121"/>
        <end position="142"/>
    </location>
</feature>
<comment type="caution">
    <text evidence="2">The sequence shown here is derived from an EMBL/GenBank/DDBJ whole genome shotgun (WGS) entry which is preliminary data.</text>
</comment>
<gene>
    <name evidence="2" type="ORF">BH747_06050</name>
</gene>
<dbReference type="AlphaFoldDB" id="A0A1V8YMQ2"/>